<name>A0A453QIP2_AEGTS</name>
<keyword evidence="9" id="KW-1185">Reference proteome</keyword>
<feature type="region of interest" description="Disordered" evidence="6">
    <location>
        <begin position="280"/>
        <end position="335"/>
    </location>
</feature>
<evidence type="ECO:0000256" key="1">
    <source>
        <dbReference type="ARBA" id="ARBA00004123"/>
    </source>
</evidence>
<feature type="domain" description="H15" evidence="7">
    <location>
        <begin position="209"/>
        <end position="280"/>
    </location>
</feature>
<dbReference type="GO" id="GO:0003690">
    <property type="term" value="F:double-stranded DNA binding"/>
    <property type="evidence" value="ECO:0007669"/>
    <property type="project" value="TreeGrafter"/>
</dbReference>
<dbReference type="PROSITE" id="PS51504">
    <property type="entry name" value="H15"/>
    <property type="match status" value="1"/>
</dbReference>
<reference evidence="8" key="4">
    <citation type="submission" date="2019-03" db="UniProtKB">
        <authorList>
            <consortium name="EnsemblPlants"/>
        </authorList>
    </citation>
    <scope>IDENTIFICATION</scope>
</reference>
<dbReference type="STRING" id="200361.A0A453QIP2"/>
<accession>A0A453QIP2</accession>
<feature type="compositionally biased region" description="Basic residues" evidence="6">
    <location>
        <begin position="298"/>
        <end position="309"/>
    </location>
</feature>
<reference evidence="9" key="1">
    <citation type="journal article" date="2014" name="Science">
        <title>Ancient hybridizations among the ancestral genomes of bread wheat.</title>
        <authorList>
            <consortium name="International Wheat Genome Sequencing Consortium,"/>
            <person name="Marcussen T."/>
            <person name="Sandve S.R."/>
            <person name="Heier L."/>
            <person name="Spannagl M."/>
            <person name="Pfeifer M."/>
            <person name="Jakobsen K.S."/>
            <person name="Wulff B.B."/>
            <person name="Steuernagel B."/>
            <person name="Mayer K.F."/>
            <person name="Olsen O.A."/>
        </authorList>
    </citation>
    <scope>NUCLEOTIDE SEQUENCE [LARGE SCALE GENOMIC DNA]</scope>
    <source>
        <strain evidence="9">cv. AL8/78</strain>
    </source>
</reference>
<feature type="compositionally biased region" description="Basic and acidic residues" evidence="6">
    <location>
        <begin position="173"/>
        <end position="197"/>
    </location>
</feature>
<organism evidence="8 9">
    <name type="scientific">Aegilops tauschii subsp. strangulata</name>
    <name type="common">Goatgrass</name>
    <dbReference type="NCBI Taxonomy" id="200361"/>
    <lineage>
        <taxon>Eukaryota</taxon>
        <taxon>Viridiplantae</taxon>
        <taxon>Streptophyta</taxon>
        <taxon>Embryophyta</taxon>
        <taxon>Tracheophyta</taxon>
        <taxon>Spermatophyta</taxon>
        <taxon>Magnoliopsida</taxon>
        <taxon>Liliopsida</taxon>
        <taxon>Poales</taxon>
        <taxon>Poaceae</taxon>
        <taxon>BOP clade</taxon>
        <taxon>Pooideae</taxon>
        <taxon>Triticodae</taxon>
        <taxon>Triticeae</taxon>
        <taxon>Triticinae</taxon>
        <taxon>Aegilops</taxon>
    </lineage>
</organism>
<reference evidence="8" key="3">
    <citation type="journal article" date="2017" name="Nature">
        <title>Genome sequence of the progenitor of the wheat D genome Aegilops tauschii.</title>
        <authorList>
            <person name="Luo M.C."/>
            <person name="Gu Y.Q."/>
            <person name="Puiu D."/>
            <person name="Wang H."/>
            <person name="Twardziok S.O."/>
            <person name="Deal K.R."/>
            <person name="Huo N."/>
            <person name="Zhu T."/>
            <person name="Wang L."/>
            <person name="Wang Y."/>
            <person name="McGuire P.E."/>
            <person name="Liu S."/>
            <person name="Long H."/>
            <person name="Ramasamy R.K."/>
            <person name="Rodriguez J.C."/>
            <person name="Van S.L."/>
            <person name="Yuan L."/>
            <person name="Wang Z."/>
            <person name="Xia Z."/>
            <person name="Xiao L."/>
            <person name="Anderson O.D."/>
            <person name="Ouyang S."/>
            <person name="Liang Y."/>
            <person name="Zimin A.V."/>
            <person name="Pertea G."/>
            <person name="Qi P."/>
            <person name="Bennetzen J.L."/>
            <person name="Dai X."/>
            <person name="Dawson M.W."/>
            <person name="Muller H.G."/>
            <person name="Kugler K."/>
            <person name="Rivarola-Duarte L."/>
            <person name="Spannagl M."/>
            <person name="Mayer K.F.X."/>
            <person name="Lu F.H."/>
            <person name="Bevan M.W."/>
            <person name="Leroy P."/>
            <person name="Li P."/>
            <person name="You F.M."/>
            <person name="Sun Q."/>
            <person name="Liu Z."/>
            <person name="Lyons E."/>
            <person name="Wicker T."/>
            <person name="Salzberg S.L."/>
            <person name="Devos K.M."/>
            <person name="Dvorak J."/>
        </authorList>
    </citation>
    <scope>NUCLEOTIDE SEQUENCE [LARGE SCALE GENOMIC DNA]</scope>
    <source>
        <strain evidence="8">cv. AL8/78</strain>
    </source>
</reference>
<reference evidence="8" key="5">
    <citation type="journal article" date="2021" name="G3 (Bethesda)">
        <title>Aegilops tauschii genome assembly Aet v5.0 features greater sequence contiguity and improved annotation.</title>
        <authorList>
            <person name="Wang L."/>
            <person name="Zhu T."/>
            <person name="Rodriguez J.C."/>
            <person name="Deal K.R."/>
            <person name="Dubcovsky J."/>
            <person name="McGuire P.E."/>
            <person name="Lux T."/>
            <person name="Spannagl M."/>
            <person name="Mayer K.F.X."/>
            <person name="Baldrich P."/>
            <person name="Meyers B.C."/>
            <person name="Huo N."/>
            <person name="Gu Y.Q."/>
            <person name="Zhou H."/>
            <person name="Devos K.M."/>
            <person name="Bennetzen J.L."/>
            <person name="Unver T."/>
            <person name="Budak H."/>
            <person name="Gulick P.J."/>
            <person name="Galiba G."/>
            <person name="Kalapos B."/>
            <person name="Nelson D.R."/>
            <person name="Li P."/>
            <person name="You F.M."/>
            <person name="Luo M.C."/>
            <person name="Dvorak J."/>
        </authorList>
    </citation>
    <scope>NUCLEOTIDE SEQUENCE [LARGE SCALE GENOMIC DNA]</scope>
    <source>
        <strain evidence="8">cv. AL8/78</strain>
    </source>
</reference>
<dbReference type="SMART" id="SM00526">
    <property type="entry name" value="H15"/>
    <property type="match status" value="1"/>
</dbReference>
<dbReference type="SUPFAM" id="SSF46785">
    <property type="entry name" value="Winged helix' DNA-binding domain"/>
    <property type="match status" value="1"/>
</dbReference>
<dbReference type="AlphaFoldDB" id="A0A453QIP2"/>
<dbReference type="CDD" id="cd00073">
    <property type="entry name" value="H15"/>
    <property type="match status" value="1"/>
</dbReference>
<dbReference type="Gene3D" id="1.10.10.10">
    <property type="entry name" value="Winged helix-like DNA-binding domain superfamily/Winged helix DNA-binding domain"/>
    <property type="match status" value="1"/>
</dbReference>
<dbReference type="InterPro" id="IPR036390">
    <property type="entry name" value="WH_DNA-bd_sf"/>
</dbReference>
<keyword evidence="5" id="KW-0539">Nucleus</keyword>
<feature type="region of interest" description="Disordered" evidence="6">
    <location>
        <begin position="136"/>
        <end position="213"/>
    </location>
</feature>
<evidence type="ECO:0000259" key="7">
    <source>
        <dbReference type="PROSITE" id="PS51504"/>
    </source>
</evidence>
<dbReference type="GO" id="GO:0045910">
    <property type="term" value="P:negative regulation of DNA recombination"/>
    <property type="evidence" value="ECO:0007669"/>
    <property type="project" value="TreeGrafter"/>
</dbReference>
<evidence type="ECO:0000313" key="8">
    <source>
        <dbReference type="EnsemblPlants" id="AET7Gv20160600.2"/>
    </source>
</evidence>
<dbReference type="Proteomes" id="UP000015105">
    <property type="component" value="Chromosome 7D"/>
</dbReference>
<dbReference type="GO" id="GO:0006334">
    <property type="term" value="P:nucleosome assembly"/>
    <property type="evidence" value="ECO:0007669"/>
    <property type="project" value="InterPro"/>
</dbReference>
<dbReference type="PANTHER" id="PTHR11467">
    <property type="entry name" value="HISTONE H1"/>
    <property type="match status" value="1"/>
</dbReference>
<feature type="region of interest" description="Disordered" evidence="6">
    <location>
        <begin position="86"/>
        <end position="111"/>
    </location>
</feature>
<keyword evidence="3" id="KW-0158">Chromosome</keyword>
<dbReference type="InterPro" id="IPR036388">
    <property type="entry name" value="WH-like_DNA-bd_sf"/>
</dbReference>
<comment type="subcellular location">
    <subcellularLocation>
        <location evidence="2">Chromosome</location>
    </subcellularLocation>
    <subcellularLocation>
        <location evidence="1">Nucleus</location>
    </subcellularLocation>
</comment>
<dbReference type="GO" id="GO:0005634">
    <property type="term" value="C:nucleus"/>
    <property type="evidence" value="ECO:0007669"/>
    <property type="project" value="UniProtKB-SubCell"/>
</dbReference>
<evidence type="ECO:0000313" key="9">
    <source>
        <dbReference type="Proteomes" id="UP000015105"/>
    </source>
</evidence>
<reference evidence="9" key="2">
    <citation type="journal article" date="2017" name="Nat. Plants">
        <title>The Aegilops tauschii genome reveals multiple impacts of transposons.</title>
        <authorList>
            <person name="Zhao G."/>
            <person name="Zou C."/>
            <person name="Li K."/>
            <person name="Wang K."/>
            <person name="Li T."/>
            <person name="Gao L."/>
            <person name="Zhang X."/>
            <person name="Wang H."/>
            <person name="Yang Z."/>
            <person name="Liu X."/>
            <person name="Jiang W."/>
            <person name="Mao L."/>
            <person name="Kong X."/>
            <person name="Jiao Y."/>
            <person name="Jia J."/>
        </authorList>
    </citation>
    <scope>NUCLEOTIDE SEQUENCE [LARGE SCALE GENOMIC DNA]</scope>
    <source>
        <strain evidence="9">cv. AL8/78</strain>
    </source>
</reference>
<dbReference type="GO" id="GO:0031492">
    <property type="term" value="F:nucleosomal DNA binding"/>
    <property type="evidence" value="ECO:0007669"/>
    <property type="project" value="TreeGrafter"/>
</dbReference>
<evidence type="ECO:0000256" key="4">
    <source>
        <dbReference type="ARBA" id="ARBA00023125"/>
    </source>
</evidence>
<evidence type="ECO:0000256" key="5">
    <source>
        <dbReference type="ARBA" id="ARBA00023242"/>
    </source>
</evidence>
<keyword evidence="4" id="KW-0238">DNA-binding</keyword>
<feature type="compositionally biased region" description="Basic and acidic residues" evidence="6">
    <location>
        <begin position="86"/>
        <end position="99"/>
    </location>
</feature>
<proteinExistence type="predicted"/>
<evidence type="ECO:0000256" key="2">
    <source>
        <dbReference type="ARBA" id="ARBA00004286"/>
    </source>
</evidence>
<evidence type="ECO:0000256" key="3">
    <source>
        <dbReference type="ARBA" id="ARBA00022454"/>
    </source>
</evidence>
<dbReference type="InterPro" id="IPR005818">
    <property type="entry name" value="Histone_H1/H5_H15"/>
</dbReference>
<dbReference type="PANTHER" id="PTHR11467:SF36">
    <property type="entry name" value="HISTONE 24-RELATED"/>
    <property type="match status" value="1"/>
</dbReference>
<dbReference type="GO" id="GO:0000786">
    <property type="term" value="C:nucleosome"/>
    <property type="evidence" value="ECO:0007669"/>
    <property type="project" value="InterPro"/>
</dbReference>
<feature type="compositionally biased region" description="Low complexity" evidence="6">
    <location>
        <begin position="30"/>
        <end position="41"/>
    </location>
</feature>
<feature type="region of interest" description="Disordered" evidence="6">
    <location>
        <begin position="1"/>
        <end position="69"/>
    </location>
</feature>
<dbReference type="Gramene" id="AET7Gv20160600.2">
    <property type="protein sequence ID" value="AET7Gv20160600.2"/>
    <property type="gene ID" value="AET7Gv20160600"/>
</dbReference>
<dbReference type="EnsemblPlants" id="AET7Gv20160600.2">
    <property type="protein sequence ID" value="AET7Gv20160600.2"/>
    <property type="gene ID" value="AET7Gv20160600"/>
</dbReference>
<feature type="compositionally biased region" description="Basic residues" evidence="6">
    <location>
        <begin position="1"/>
        <end position="29"/>
    </location>
</feature>
<protein>
    <recommendedName>
        <fullName evidence="7">H15 domain-containing protein</fullName>
    </recommendedName>
</protein>
<feature type="compositionally biased region" description="Gly residues" evidence="6">
    <location>
        <begin position="100"/>
        <end position="111"/>
    </location>
</feature>
<evidence type="ECO:0000256" key="6">
    <source>
        <dbReference type="SAM" id="MobiDB-lite"/>
    </source>
</evidence>
<dbReference type="GO" id="GO:0030261">
    <property type="term" value="P:chromosome condensation"/>
    <property type="evidence" value="ECO:0007669"/>
    <property type="project" value="TreeGrafter"/>
</dbReference>
<sequence>EAHAPRRRTHEKKHTRRAAIPRVRPRSRAPRIAIRPRGSPANGSAPRGGIKRGPQTPTPRHSFEFRFTSHHSPLARRCSVLIQEKERGRSASFDGDRDGGGCCSGDGRSWRGGEGGGCCAGESGGGEGGGCCAGESGEEVKEAGAGEEVMEVAEGEAKEAGAGEEAMEVAGGEAKKAEEGGEVKKTEGGQGKGEEKKPRSRKPRSAGPHHPPYFEMIKEAIMAAGDGKAGASAYAIAKRVGERHGEALPGNYRKVLAAQLRSFAAKGRLVRVKASFRLAPAEEKKALPAKKTTTNKAASKKARPKRAKRAGPPPAKPKPKQPKSIRARKANKASA</sequence>
<dbReference type="Pfam" id="PF00538">
    <property type="entry name" value="Linker_histone"/>
    <property type="match status" value="1"/>
</dbReference>
<feature type="compositionally biased region" description="Basic residues" evidence="6">
    <location>
        <begin position="317"/>
        <end position="335"/>
    </location>
</feature>